<dbReference type="PANTHER" id="PTHR46730">
    <property type="entry name" value="POLYCYSTIN-1"/>
    <property type="match status" value="1"/>
</dbReference>
<dbReference type="EMBL" id="DS476318">
    <property type="protein sequence ID" value="EDO26275.1"/>
    <property type="molecule type" value="Genomic_DNA"/>
</dbReference>
<evidence type="ECO:0000256" key="1">
    <source>
        <dbReference type="ARBA" id="ARBA00004370"/>
    </source>
</evidence>
<keyword evidence="5" id="KW-0472">Membrane</keyword>
<dbReference type="AlphaFoldDB" id="A7TCF7"/>
<comment type="subcellular location">
    <subcellularLocation>
        <location evidence="1">Membrane</location>
    </subcellularLocation>
</comment>
<dbReference type="PhylomeDB" id="A7TCF7"/>
<reference evidence="7 8" key="1">
    <citation type="journal article" date="2007" name="Science">
        <title>Sea anemone genome reveals ancestral eumetazoan gene repertoire and genomic organization.</title>
        <authorList>
            <person name="Putnam N.H."/>
            <person name="Srivastava M."/>
            <person name="Hellsten U."/>
            <person name="Dirks B."/>
            <person name="Chapman J."/>
            <person name="Salamov A."/>
            <person name="Terry A."/>
            <person name="Shapiro H."/>
            <person name="Lindquist E."/>
            <person name="Kapitonov V.V."/>
            <person name="Jurka J."/>
            <person name="Genikhovich G."/>
            <person name="Grigoriev I.V."/>
            <person name="Lucas S.M."/>
            <person name="Steele R.E."/>
            <person name="Finnerty J.R."/>
            <person name="Technau U."/>
            <person name="Martindale M.Q."/>
            <person name="Rokhsar D.S."/>
        </authorList>
    </citation>
    <scope>NUCLEOTIDE SEQUENCE [LARGE SCALE GENOMIC DNA]</scope>
    <source>
        <strain evidence="8">CH2 X CH6</strain>
    </source>
</reference>
<keyword evidence="3" id="KW-0677">Repeat</keyword>
<dbReference type="KEGG" id="nve:5496657"/>
<organism evidence="7 8">
    <name type="scientific">Nematostella vectensis</name>
    <name type="common">Starlet sea anemone</name>
    <dbReference type="NCBI Taxonomy" id="45351"/>
    <lineage>
        <taxon>Eukaryota</taxon>
        <taxon>Metazoa</taxon>
        <taxon>Cnidaria</taxon>
        <taxon>Anthozoa</taxon>
        <taxon>Hexacorallia</taxon>
        <taxon>Actiniaria</taxon>
        <taxon>Edwardsiidae</taxon>
        <taxon>Nematostella</taxon>
    </lineage>
</organism>
<proteinExistence type="predicted"/>
<feature type="compositionally biased region" description="Basic and acidic residues" evidence="6">
    <location>
        <begin position="148"/>
        <end position="175"/>
    </location>
</feature>
<evidence type="ECO:0000256" key="4">
    <source>
        <dbReference type="ARBA" id="ARBA00022989"/>
    </source>
</evidence>
<evidence type="ECO:0000256" key="5">
    <source>
        <dbReference type="ARBA" id="ARBA00023136"/>
    </source>
</evidence>
<dbReference type="Proteomes" id="UP000001593">
    <property type="component" value="Unassembled WGS sequence"/>
</dbReference>
<dbReference type="HOGENOM" id="CLU_1063852_0_0_1"/>
<keyword evidence="8" id="KW-1185">Reference proteome</keyword>
<dbReference type="InParanoid" id="A7TCF7"/>
<evidence type="ECO:0000256" key="6">
    <source>
        <dbReference type="SAM" id="MobiDB-lite"/>
    </source>
</evidence>
<protein>
    <submittedName>
        <fullName evidence="7">Uncharacterized protein</fullName>
    </submittedName>
</protein>
<accession>A7TCF7</accession>
<keyword evidence="2" id="KW-0812">Transmembrane</keyword>
<evidence type="ECO:0000256" key="3">
    <source>
        <dbReference type="ARBA" id="ARBA00022737"/>
    </source>
</evidence>
<feature type="region of interest" description="Disordered" evidence="6">
    <location>
        <begin position="143"/>
        <end position="185"/>
    </location>
</feature>
<evidence type="ECO:0000256" key="2">
    <source>
        <dbReference type="ARBA" id="ARBA00022692"/>
    </source>
</evidence>
<dbReference type="GO" id="GO:0016020">
    <property type="term" value="C:membrane"/>
    <property type="evidence" value="ECO:0007669"/>
    <property type="project" value="UniProtKB-SubCell"/>
</dbReference>
<evidence type="ECO:0000313" key="8">
    <source>
        <dbReference type="Proteomes" id="UP000001593"/>
    </source>
</evidence>
<sequence>MPASDVSSTLMSLTSGENSQMSSLMKSGNVAKAAQMAYAVLSLVDKSEGGINAKDKQSLKEGIINQISKVNVKSLQEVTQVSAVVALATGQKDEISQDSQETAVNLLESSANFMSSQKGGDPALVQKVGASLLHGVSNLMSAASSEATVKEEETEEEKKKAKYSSDGEKAKDGKERKKRGKKMAEKTLKLMDQIGGSLLSTKVVGEKPSVFKTKSLALVLDRQIPSKMGEKKISEGSSKVALPSAGTLFSKASKDMPAVDSQ</sequence>
<dbReference type="PANTHER" id="PTHR46730:SF1">
    <property type="entry name" value="PLAT DOMAIN-CONTAINING PROTEIN"/>
    <property type="match status" value="1"/>
</dbReference>
<feature type="non-terminal residue" evidence="7">
    <location>
        <position position="262"/>
    </location>
</feature>
<name>A7TCF7_NEMVE</name>
<keyword evidence="4" id="KW-1133">Transmembrane helix</keyword>
<evidence type="ECO:0000313" key="7">
    <source>
        <dbReference type="EMBL" id="EDO26275.1"/>
    </source>
</evidence>
<gene>
    <name evidence="7" type="ORF">NEMVEDRAFT_v1g248886</name>
</gene>